<dbReference type="PANTHER" id="PTHR43585:SF2">
    <property type="entry name" value="ATP-GRASP ENZYME FSQD"/>
    <property type="match status" value="1"/>
</dbReference>
<keyword evidence="7" id="KW-1185">Reference proteome</keyword>
<dbReference type="SUPFAM" id="SSF56059">
    <property type="entry name" value="Glutathione synthetase ATP-binding domain-like"/>
    <property type="match status" value="1"/>
</dbReference>
<gene>
    <name evidence="6" type="ORF">RIF23_14540</name>
</gene>
<evidence type="ECO:0000256" key="1">
    <source>
        <dbReference type="ARBA" id="ARBA00022598"/>
    </source>
</evidence>
<dbReference type="Pfam" id="PF13535">
    <property type="entry name" value="ATP-grasp_4"/>
    <property type="match status" value="1"/>
</dbReference>
<protein>
    <submittedName>
        <fullName evidence="6">ATP-grasp domain-containing protein</fullName>
    </submittedName>
</protein>
<accession>A0ABU2H889</accession>
<evidence type="ECO:0000259" key="5">
    <source>
        <dbReference type="PROSITE" id="PS50975"/>
    </source>
</evidence>
<comment type="caution">
    <text evidence="6">The sequence shown here is derived from an EMBL/GenBank/DDBJ whole genome shotgun (WGS) entry which is preliminary data.</text>
</comment>
<proteinExistence type="predicted"/>
<dbReference type="RefSeq" id="WP_310913066.1">
    <property type="nucleotide sequence ID" value="NZ_JAVLVT010000006.1"/>
</dbReference>
<reference evidence="7" key="1">
    <citation type="submission" date="2023-07" db="EMBL/GenBank/DDBJ databases">
        <title>Novel species in the genus Lipingzhangella isolated from Sambhar Salt Lake.</title>
        <authorList>
            <person name="Jiya N."/>
            <person name="Kajale S."/>
            <person name="Sharma A."/>
        </authorList>
    </citation>
    <scope>NUCLEOTIDE SEQUENCE [LARGE SCALE GENOMIC DNA]</scope>
    <source>
        <strain evidence="7">LS1_29</strain>
    </source>
</reference>
<dbReference type="EMBL" id="JAVLVT010000006">
    <property type="protein sequence ID" value="MDS1271514.1"/>
    <property type="molecule type" value="Genomic_DNA"/>
</dbReference>
<dbReference type="Proteomes" id="UP001250214">
    <property type="component" value="Unassembled WGS sequence"/>
</dbReference>
<keyword evidence="3 4" id="KW-0067">ATP-binding</keyword>
<dbReference type="Gene3D" id="3.30.470.20">
    <property type="entry name" value="ATP-grasp fold, B domain"/>
    <property type="match status" value="1"/>
</dbReference>
<sequence length="443" mass="48954">MLANPQRKPDAFVFAGGFRVLQRSPAYLTELLRRRIRVLVVTPEDSRERAEKALGDSDSPISQITDIAYVDGALDRESSFNPGVFAALERWREDYRVVGVYAMEETLVEPAVLVSDMLGLPSPGLRAGRVCRSKYLQRAFLNGFGPESLTVPPGRRRAVDTTALKYPAVLKPATRHASSGVVVCEAPEELAGLLPEYPGHETLLIEQKVTGQEYSVESLIQNSETIFASFSRKETTEPKTRSFVELSHSVPGEDTRYGDRSVGEILLEANQRVLDILGFENGVTHSEWRVTATGELFLMEIASRTPGDGLTLLYEQACGTPLETQIVRIALGEAASYPAPRRRARQVYLEHRPGILRDVRLDWPGTEVTWVGEADLWPTLTPGSVGDPPALRALIVLKARGERLETLRSSDDRTVSFLIDADTTAELDALEARVRLATTIEVD</sequence>
<dbReference type="PANTHER" id="PTHR43585">
    <property type="entry name" value="FUMIPYRROLE BIOSYNTHESIS PROTEIN C"/>
    <property type="match status" value="1"/>
</dbReference>
<feature type="domain" description="ATP-grasp" evidence="5">
    <location>
        <begin position="138"/>
        <end position="331"/>
    </location>
</feature>
<keyword evidence="2 4" id="KW-0547">Nucleotide-binding</keyword>
<dbReference type="PROSITE" id="PS50975">
    <property type="entry name" value="ATP_GRASP"/>
    <property type="match status" value="1"/>
</dbReference>
<evidence type="ECO:0000256" key="4">
    <source>
        <dbReference type="PROSITE-ProRule" id="PRU00409"/>
    </source>
</evidence>
<organism evidence="6 7">
    <name type="scientific">Lipingzhangella rawalii</name>
    <dbReference type="NCBI Taxonomy" id="2055835"/>
    <lineage>
        <taxon>Bacteria</taxon>
        <taxon>Bacillati</taxon>
        <taxon>Actinomycetota</taxon>
        <taxon>Actinomycetes</taxon>
        <taxon>Streptosporangiales</taxon>
        <taxon>Nocardiopsidaceae</taxon>
        <taxon>Lipingzhangella</taxon>
    </lineage>
</organism>
<evidence type="ECO:0000313" key="6">
    <source>
        <dbReference type="EMBL" id="MDS1271514.1"/>
    </source>
</evidence>
<evidence type="ECO:0000256" key="3">
    <source>
        <dbReference type="ARBA" id="ARBA00022840"/>
    </source>
</evidence>
<keyword evidence="1" id="KW-0436">Ligase</keyword>
<name>A0ABU2H889_9ACTN</name>
<evidence type="ECO:0000313" key="7">
    <source>
        <dbReference type="Proteomes" id="UP001250214"/>
    </source>
</evidence>
<evidence type="ECO:0000256" key="2">
    <source>
        <dbReference type="ARBA" id="ARBA00022741"/>
    </source>
</evidence>
<dbReference type="InterPro" id="IPR011761">
    <property type="entry name" value="ATP-grasp"/>
</dbReference>
<dbReference type="InterPro" id="IPR052032">
    <property type="entry name" value="ATP-dep_AA_Ligase"/>
</dbReference>